<dbReference type="PROSITE" id="PS50043">
    <property type="entry name" value="HTH_LUXR_2"/>
    <property type="match status" value="1"/>
</dbReference>
<organism evidence="8 9">
    <name type="scientific">Streptomyces marincola</name>
    <dbReference type="NCBI Taxonomy" id="2878388"/>
    <lineage>
        <taxon>Bacteria</taxon>
        <taxon>Bacillati</taxon>
        <taxon>Actinomycetota</taxon>
        <taxon>Actinomycetes</taxon>
        <taxon>Kitasatosporales</taxon>
        <taxon>Streptomycetaceae</taxon>
        <taxon>Streptomyces</taxon>
    </lineage>
</organism>
<evidence type="ECO:0000313" key="8">
    <source>
        <dbReference type="EMBL" id="ARQ69240.1"/>
    </source>
</evidence>
<dbReference type="AlphaFoldDB" id="A0A1W7CY22"/>
<dbReference type="KEGG" id="smao:CAG99_10530"/>
<feature type="domain" description="HTH luxR-type" evidence="6">
    <location>
        <begin position="149"/>
        <end position="219"/>
    </location>
</feature>
<dbReference type="SUPFAM" id="SSF46894">
    <property type="entry name" value="C-terminal effector domain of the bipartite response regulators"/>
    <property type="match status" value="1"/>
</dbReference>
<protein>
    <submittedName>
        <fullName evidence="8">DNA-binding response regulator</fullName>
    </submittedName>
</protein>
<dbReference type="CDD" id="cd06170">
    <property type="entry name" value="LuxR_C_like"/>
    <property type="match status" value="1"/>
</dbReference>
<dbReference type="RefSeq" id="WP_086158924.1">
    <property type="nucleotide sequence ID" value="NZ_CP021121.1"/>
</dbReference>
<dbReference type="GO" id="GO:0003677">
    <property type="term" value="F:DNA binding"/>
    <property type="evidence" value="ECO:0007669"/>
    <property type="project" value="UniProtKB-KW"/>
</dbReference>
<sequence length="219" mass="23446">MRVVIAEDSVLLREGLTRLLNDRGHEVVAGVGDGEALITAVRRLADAGAAPDVVVADVRMPPTHTDEGVRAAVQLRQRYPDLGVLVLSQYVEEQYATELIAGSSRGIGYLLKDRVADVGEFVEAVSRVAAGGTALDPEVVAQLLGRSRKQHVLAGLTPREGEVLGLMAEGRTNSAIARQLLVSHGAVEKHVSNIFMKLGLAQSDTDHRRVLAVLTYLNS</sequence>
<proteinExistence type="predicted"/>
<evidence type="ECO:0000256" key="4">
    <source>
        <dbReference type="ARBA" id="ARBA00023163"/>
    </source>
</evidence>
<evidence type="ECO:0000256" key="5">
    <source>
        <dbReference type="PROSITE-ProRule" id="PRU00169"/>
    </source>
</evidence>
<dbReference type="SMART" id="SM00448">
    <property type="entry name" value="REC"/>
    <property type="match status" value="1"/>
</dbReference>
<feature type="modified residue" description="4-aspartylphosphate" evidence="5">
    <location>
        <position position="57"/>
    </location>
</feature>
<evidence type="ECO:0000256" key="3">
    <source>
        <dbReference type="ARBA" id="ARBA00023125"/>
    </source>
</evidence>
<gene>
    <name evidence="8" type="ORF">CAG99_10530</name>
</gene>
<dbReference type="InterPro" id="IPR000792">
    <property type="entry name" value="Tscrpt_reg_LuxR_C"/>
</dbReference>
<evidence type="ECO:0000313" key="9">
    <source>
        <dbReference type="Proteomes" id="UP000194218"/>
    </source>
</evidence>
<dbReference type="InterPro" id="IPR039420">
    <property type="entry name" value="WalR-like"/>
</dbReference>
<dbReference type="InterPro" id="IPR011006">
    <property type="entry name" value="CheY-like_superfamily"/>
</dbReference>
<dbReference type="SUPFAM" id="SSF52172">
    <property type="entry name" value="CheY-like"/>
    <property type="match status" value="1"/>
</dbReference>
<accession>A0A1W7CY22</accession>
<dbReference type="Pfam" id="PF00196">
    <property type="entry name" value="GerE"/>
    <property type="match status" value="1"/>
</dbReference>
<dbReference type="SMART" id="SM00421">
    <property type="entry name" value="HTH_LUXR"/>
    <property type="match status" value="1"/>
</dbReference>
<reference evidence="8 9" key="1">
    <citation type="submission" date="2017-05" db="EMBL/GenBank/DDBJ databases">
        <title>Complete genome sequence of Streptomyces sp. SCSIO 03032 revealed the diverse biosynthetic pathways for its bioactive secondary metabolites.</title>
        <authorList>
            <person name="Ma L."/>
            <person name="Zhu Y."/>
            <person name="Zhang W."/>
            <person name="Zhang G."/>
            <person name="Tian X."/>
            <person name="Zhang S."/>
            <person name="Zhang C."/>
        </authorList>
    </citation>
    <scope>NUCLEOTIDE SEQUENCE [LARGE SCALE GENOMIC DNA]</scope>
    <source>
        <strain evidence="8 9">SCSIO 03032</strain>
    </source>
</reference>
<evidence type="ECO:0000256" key="2">
    <source>
        <dbReference type="ARBA" id="ARBA00023015"/>
    </source>
</evidence>
<dbReference type="GO" id="GO:0000160">
    <property type="term" value="P:phosphorelay signal transduction system"/>
    <property type="evidence" value="ECO:0007669"/>
    <property type="project" value="InterPro"/>
</dbReference>
<dbReference type="PROSITE" id="PS50110">
    <property type="entry name" value="RESPONSE_REGULATORY"/>
    <property type="match status" value="1"/>
</dbReference>
<dbReference type="PRINTS" id="PR00038">
    <property type="entry name" value="HTHLUXR"/>
</dbReference>
<dbReference type="InterPro" id="IPR058245">
    <property type="entry name" value="NreC/VraR/RcsB-like_REC"/>
</dbReference>
<feature type="domain" description="Response regulatory" evidence="7">
    <location>
        <begin position="2"/>
        <end position="127"/>
    </location>
</feature>
<dbReference type="InterPro" id="IPR001789">
    <property type="entry name" value="Sig_transdc_resp-reg_receiver"/>
</dbReference>
<dbReference type="InterPro" id="IPR016032">
    <property type="entry name" value="Sig_transdc_resp-reg_C-effctor"/>
</dbReference>
<dbReference type="EMBL" id="CP021121">
    <property type="protein sequence ID" value="ARQ69240.1"/>
    <property type="molecule type" value="Genomic_DNA"/>
</dbReference>
<dbReference type="PANTHER" id="PTHR43214:SF24">
    <property type="entry name" value="TRANSCRIPTIONAL REGULATORY PROTEIN NARL-RELATED"/>
    <property type="match status" value="1"/>
</dbReference>
<name>A0A1W7CY22_9ACTN</name>
<evidence type="ECO:0000259" key="6">
    <source>
        <dbReference type="PROSITE" id="PS50043"/>
    </source>
</evidence>
<dbReference type="GO" id="GO:0006355">
    <property type="term" value="P:regulation of DNA-templated transcription"/>
    <property type="evidence" value="ECO:0007669"/>
    <property type="project" value="InterPro"/>
</dbReference>
<dbReference type="PANTHER" id="PTHR43214">
    <property type="entry name" value="TWO-COMPONENT RESPONSE REGULATOR"/>
    <property type="match status" value="1"/>
</dbReference>
<dbReference type="CDD" id="cd17535">
    <property type="entry name" value="REC_NarL-like"/>
    <property type="match status" value="1"/>
</dbReference>
<evidence type="ECO:0000259" key="7">
    <source>
        <dbReference type="PROSITE" id="PS50110"/>
    </source>
</evidence>
<dbReference type="Pfam" id="PF00072">
    <property type="entry name" value="Response_reg"/>
    <property type="match status" value="1"/>
</dbReference>
<keyword evidence="3 8" id="KW-0238">DNA-binding</keyword>
<dbReference type="OrthoDB" id="9808843at2"/>
<keyword evidence="1 5" id="KW-0597">Phosphoprotein</keyword>
<keyword evidence="4" id="KW-0804">Transcription</keyword>
<keyword evidence="9" id="KW-1185">Reference proteome</keyword>
<evidence type="ECO:0000256" key="1">
    <source>
        <dbReference type="ARBA" id="ARBA00022553"/>
    </source>
</evidence>
<dbReference type="Proteomes" id="UP000194218">
    <property type="component" value="Chromosome"/>
</dbReference>
<dbReference type="Gene3D" id="3.40.50.2300">
    <property type="match status" value="1"/>
</dbReference>
<keyword evidence="2" id="KW-0805">Transcription regulation</keyword>